<organism evidence="3 4">
    <name type="scientific">Kitasatospora atroaurantiaca</name>
    <dbReference type="NCBI Taxonomy" id="285545"/>
    <lineage>
        <taxon>Bacteria</taxon>
        <taxon>Bacillati</taxon>
        <taxon>Actinomycetota</taxon>
        <taxon>Actinomycetes</taxon>
        <taxon>Kitasatosporales</taxon>
        <taxon>Streptomycetaceae</taxon>
        <taxon>Kitasatospora</taxon>
    </lineage>
</organism>
<keyword evidence="4" id="KW-1185">Reference proteome</keyword>
<dbReference type="OrthoDB" id="668782at2"/>
<dbReference type="InterPro" id="IPR011008">
    <property type="entry name" value="Dimeric_a/b-barrel"/>
</dbReference>
<sequence>MKYLLMIYMNPAVFESLSEAEQNAVMAEHDAFQKPIRESGELVGFAALADPSTSRTVRVREGVPAVTDGPYVEAKEFLAGYYVVDCETPERAEELAAQLPDARLTAIEVRAVMESGGLEM</sequence>
<dbReference type="SUPFAM" id="SSF54909">
    <property type="entry name" value="Dimeric alpha+beta barrel"/>
    <property type="match status" value="1"/>
</dbReference>
<gene>
    <name evidence="3" type="ORF">FB465_6637</name>
</gene>
<dbReference type="EMBL" id="VIVR01000001">
    <property type="protein sequence ID" value="TWE21454.1"/>
    <property type="molecule type" value="Genomic_DNA"/>
</dbReference>
<evidence type="ECO:0000313" key="4">
    <source>
        <dbReference type="Proteomes" id="UP000318416"/>
    </source>
</evidence>
<comment type="caution">
    <text evidence="3">The sequence shown here is derived from an EMBL/GenBank/DDBJ whole genome shotgun (WGS) entry which is preliminary data.</text>
</comment>
<dbReference type="InterPro" id="IPR005545">
    <property type="entry name" value="YCII"/>
</dbReference>
<protein>
    <recommendedName>
        <fullName evidence="2">YCII-related domain-containing protein</fullName>
    </recommendedName>
</protein>
<evidence type="ECO:0000256" key="1">
    <source>
        <dbReference type="ARBA" id="ARBA00007689"/>
    </source>
</evidence>
<dbReference type="PANTHER" id="PTHR35174:SF3">
    <property type="entry name" value="BLL7171 PROTEIN"/>
    <property type="match status" value="1"/>
</dbReference>
<dbReference type="RefSeq" id="WP_145796419.1">
    <property type="nucleotide sequence ID" value="NZ_BAAABR010000025.1"/>
</dbReference>
<evidence type="ECO:0000259" key="2">
    <source>
        <dbReference type="Pfam" id="PF03795"/>
    </source>
</evidence>
<comment type="similarity">
    <text evidence="1">Belongs to the YciI family.</text>
</comment>
<dbReference type="PANTHER" id="PTHR35174">
    <property type="entry name" value="BLL7171 PROTEIN-RELATED"/>
    <property type="match status" value="1"/>
</dbReference>
<dbReference type="Gene3D" id="3.30.70.1060">
    <property type="entry name" value="Dimeric alpha+beta barrel"/>
    <property type="match status" value="1"/>
</dbReference>
<evidence type="ECO:0000313" key="3">
    <source>
        <dbReference type="EMBL" id="TWE21454.1"/>
    </source>
</evidence>
<name>A0A561F0Q9_9ACTN</name>
<dbReference type="Proteomes" id="UP000318416">
    <property type="component" value="Unassembled WGS sequence"/>
</dbReference>
<accession>A0A561F0Q9</accession>
<proteinExistence type="inferred from homology"/>
<dbReference type="AlphaFoldDB" id="A0A561F0Q9"/>
<feature type="domain" description="YCII-related" evidence="2">
    <location>
        <begin position="1"/>
        <end position="114"/>
    </location>
</feature>
<dbReference type="Pfam" id="PF03795">
    <property type="entry name" value="YCII"/>
    <property type="match status" value="1"/>
</dbReference>
<reference evidence="3 4" key="1">
    <citation type="submission" date="2019-06" db="EMBL/GenBank/DDBJ databases">
        <title>Sequencing the genomes of 1000 actinobacteria strains.</title>
        <authorList>
            <person name="Klenk H.-P."/>
        </authorList>
    </citation>
    <scope>NUCLEOTIDE SEQUENCE [LARGE SCALE GENOMIC DNA]</scope>
    <source>
        <strain evidence="3 4">DSM 41649</strain>
    </source>
</reference>